<organism evidence="1 2">
    <name type="scientific">Etheostoma spectabile</name>
    <name type="common">orangethroat darter</name>
    <dbReference type="NCBI Taxonomy" id="54343"/>
    <lineage>
        <taxon>Eukaryota</taxon>
        <taxon>Metazoa</taxon>
        <taxon>Chordata</taxon>
        <taxon>Craniata</taxon>
        <taxon>Vertebrata</taxon>
        <taxon>Euteleostomi</taxon>
        <taxon>Actinopterygii</taxon>
        <taxon>Neopterygii</taxon>
        <taxon>Teleostei</taxon>
        <taxon>Neoteleostei</taxon>
        <taxon>Acanthomorphata</taxon>
        <taxon>Eupercaria</taxon>
        <taxon>Perciformes</taxon>
        <taxon>Percoidei</taxon>
        <taxon>Percidae</taxon>
        <taxon>Etheostomatinae</taxon>
        <taxon>Etheostoma</taxon>
    </lineage>
</organism>
<evidence type="ECO:0000313" key="1">
    <source>
        <dbReference type="EMBL" id="KAA8578123.1"/>
    </source>
</evidence>
<comment type="caution">
    <text evidence="1">The sequence shown here is derived from an EMBL/GenBank/DDBJ whole genome shotgun (WGS) entry which is preliminary data.</text>
</comment>
<protein>
    <submittedName>
        <fullName evidence="1">Uncharacterized protein</fullName>
    </submittedName>
</protein>
<proteinExistence type="predicted"/>
<sequence>MRLLRRPVRLVPTTLNNEGSGGSLTNLRQTTIQSCRRQTTIQTCRRQTTIQTCRRQTTIQTCRRRTI</sequence>
<name>A0A5J5CA97_9PERO</name>
<evidence type="ECO:0000313" key="2">
    <source>
        <dbReference type="Proteomes" id="UP000327493"/>
    </source>
</evidence>
<reference evidence="1 2" key="1">
    <citation type="submission" date="2019-08" db="EMBL/GenBank/DDBJ databases">
        <title>A chromosome-level genome assembly, high-density linkage maps, and genome scans reveal the genomic architecture of hybrid incompatibilities underlying speciation via character displacement in darters (Percidae: Etheostominae).</title>
        <authorList>
            <person name="Moran R.L."/>
            <person name="Catchen J.M."/>
            <person name="Fuller R.C."/>
        </authorList>
    </citation>
    <scope>NUCLEOTIDE SEQUENCE [LARGE SCALE GENOMIC DNA]</scope>
    <source>
        <strain evidence="1">EspeVRDwgs_2016</strain>
        <tissue evidence="1">Muscle</tissue>
    </source>
</reference>
<dbReference type="Proteomes" id="UP000327493">
    <property type="component" value="Unassembled WGS sequence"/>
</dbReference>
<dbReference type="EMBL" id="VOFY01001113">
    <property type="protein sequence ID" value="KAA8578123.1"/>
    <property type="molecule type" value="Genomic_DNA"/>
</dbReference>
<dbReference type="AlphaFoldDB" id="A0A5J5CA97"/>
<gene>
    <name evidence="1" type="ORF">FQN60_007035</name>
</gene>
<accession>A0A5J5CA97</accession>
<keyword evidence="2" id="KW-1185">Reference proteome</keyword>